<dbReference type="SUPFAM" id="SSF51322">
    <property type="entry name" value="Cyanovirin-N"/>
    <property type="match status" value="1"/>
</dbReference>
<organism evidence="2 3">
    <name type="scientific">Penicillium steckii</name>
    <dbReference type="NCBI Taxonomy" id="303698"/>
    <lineage>
        <taxon>Eukaryota</taxon>
        <taxon>Fungi</taxon>
        <taxon>Dikarya</taxon>
        <taxon>Ascomycota</taxon>
        <taxon>Pezizomycotina</taxon>
        <taxon>Eurotiomycetes</taxon>
        <taxon>Eurotiomycetidae</taxon>
        <taxon>Eurotiales</taxon>
        <taxon>Aspergillaceae</taxon>
        <taxon>Penicillium</taxon>
    </lineage>
</organism>
<feature type="domain" description="Cyanovirin-N" evidence="1">
    <location>
        <begin position="2"/>
        <end position="105"/>
    </location>
</feature>
<evidence type="ECO:0000259" key="1">
    <source>
        <dbReference type="SMART" id="SM01111"/>
    </source>
</evidence>
<dbReference type="EMBL" id="MLKD01000008">
    <property type="protein sequence ID" value="OQE23732.1"/>
    <property type="molecule type" value="Genomic_DNA"/>
</dbReference>
<dbReference type="Gene3D" id="2.30.60.10">
    <property type="entry name" value="Cyanovirin-N"/>
    <property type="match status" value="1"/>
</dbReference>
<evidence type="ECO:0000313" key="2">
    <source>
        <dbReference type="EMBL" id="OQE23732.1"/>
    </source>
</evidence>
<keyword evidence="3" id="KW-1185">Reference proteome</keyword>
<reference evidence="3" key="1">
    <citation type="journal article" date="2017" name="Nat. Microbiol.">
        <title>Global analysis of biosynthetic gene clusters reveals vast potential of secondary metabolite production in Penicillium species.</title>
        <authorList>
            <person name="Nielsen J.C."/>
            <person name="Grijseels S."/>
            <person name="Prigent S."/>
            <person name="Ji B."/>
            <person name="Dainat J."/>
            <person name="Nielsen K.F."/>
            <person name="Frisvad J.C."/>
            <person name="Workman M."/>
            <person name="Nielsen J."/>
        </authorList>
    </citation>
    <scope>NUCLEOTIDE SEQUENCE [LARGE SCALE GENOMIC DNA]</scope>
    <source>
        <strain evidence="3">IBT 24891</strain>
    </source>
</reference>
<name>A0A1V6TBI4_9EURO</name>
<dbReference type="SMART" id="SM01111">
    <property type="entry name" value="CVNH"/>
    <property type="match status" value="1"/>
</dbReference>
<dbReference type="AlphaFoldDB" id="A0A1V6TBI4"/>
<dbReference type="InterPro" id="IPR036673">
    <property type="entry name" value="Cyanovirin-N_sf"/>
</dbReference>
<comment type="caution">
    <text evidence="2">The sequence shown here is derived from an EMBL/GenBank/DDBJ whole genome shotgun (WGS) entry which is preliminary data.</text>
</comment>
<dbReference type="OrthoDB" id="2441380at2759"/>
<accession>A0A1V6TBI4</accession>
<dbReference type="InterPro" id="IPR011058">
    <property type="entry name" value="Cyanovirin-N"/>
</dbReference>
<dbReference type="STRING" id="303698.A0A1V6TBI4"/>
<dbReference type="Proteomes" id="UP000191285">
    <property type="component" value="Unassembled WGS sequence"/>
</dbReference>
<dbReference type="PANTHER" id="PTHR42076:SF1">
    <property type="entry name" value="CYANOVIRIN-N DOMAIN-CONTAINING PROTEIN"/>
    <property type="match status" value="1"/>
</dbReference>
<dbReference type="PANTHER" id="PTHR42076">
    <property type="entry name" value="CYANOVIRIN-N HOMOLOG"/>
    <property type="match status" value="1"/>
</dbReference>
<protein>
    <recommendedName>
        <fullName evidence="1">Cyanovirin-N domain-containing protein</fullName>
    </recommendedName>
</protein>
<gene>
    <name evidence="2" type="ORF">PENSTE_c008G03078</name>
</gene>
<evidence type="ECO:0000313" key="3">
    <source>
        <dbReference type="Proteomes" id="UP000191285"/>
    </source>
</evidence>
<dbReference type="Pfam" id="PF08881">
    <property type="entry name" value="CVNH"/>
    <property type="match status" value="1"/>
</dbReference>
<sequence>MGFHRSSMDVHLKDGHVLCAYCTRPSGEATYSELDLNSVLGTRKGKFAWSAENFTEDAAEVNLLWDGPNREPMLHAQLKDDEGMHHEDKVNLAGCIKNEDGRLRYMDCF</sequence>
<proteinExistence type="predicted"/>